<dbReference type="InterPro" id="IPR036388">
    <property type="entry name" value="WH-like_DNA-bd_sf"/>
</dbReference>
<dbReference type="Proteomes" id="UP000886852">
    <property type="component" value="Unassembled WGS sequence"/>
</dbReference>
<dbReference type="InterPro" id="IPR036390">
    <property type="entry name" value="WH_DNA-bd_sf"/>
</dbReference>
<name>A0A9D1MWZ7_9BACT</name>
<keyword evidence="2" id="KW-0472">Membrane</keyword>
<protein>
    <submittedName>
        <fullName evidence="4">Helix-turn-helix transcriptional regulator</fullName>
    </submittedName>
</protein>
<sequence>MSEEFSFLKGSIDTIMLCALYDKDGKSGDKYGYEIAKEIKEKTENKYEVKQATLYAQLKRLEQDGLIESYWGTVSNGGRRRYYKLTPLGRHTCERYMAEWEYHKNVLSNLVDSADTPIEVTQEEVTPLFSEKRKRNKPIRSAELQEQDEISRRLDELIGTTPAEETEPEPQPQEPPQQTYTAATVVRQEQPQEPQEDYRARFDVHQDDADDFLLQFDEKAREASETLGEPQQEHEENYQHVLLKVLGDQFDEMQQYAAENGEGAQKYYTDHPVALEDVAESLAKEGIRLRIYNHTSANYKSKTLMPHASILCKSAWITFAFAAVFFSVLLFTSITINNWKPYLITLAVLALAPVTLTAYALYDPSRKEKPNFSFKRFLIASGILAAIIILFAIGISIIAKIELSDYA</sequence>
<dbReference type="Pfam" id="PF03551">
    <property type="entry name" value="PadR"/>
    <property type="match status" value="1"/>
</dbReference>
<dbReference type="GO" id="GO:0006355">
    <property type="term" value="P:regulation of DNA-templated transcription"/>
    <property type="evidence" value="ECO:0007669"/>
    <property type="project" value="UniProtKB-ARBA"/>
</dbReference>
<feature type="domain" description="Transcription regulator PadR N-terminal" evidence="3">
    <location>
        <begin position="28"/>
        <end position="94"/>
    </location>
</feature>
<dbReference type="SUPFAM" id="SSF46785">
    <property type="entry name" value="Winged helix' DNA-binding domain"/>
    <property type="match status" value="1"/>
</dbReference>
<dbReference type="InterPro" id="IPR011991">
    <property type="entry name" value="ArsR-like_HTH"/>
</dbReference>
<feature type="region of interest" description="Disordered" evidence="1">
    <location>
        <begin position="162"/>
        <end position="181"/>
    </location>
</feature>
<keyword evidence="2" id="KW-0812">Transmembrane</keyword>
<feature type="transmembrane region" description="Helical" evidence="2">
    <location>
        <begin position="342"/>
        <end position="362"/>
    </location>
</feature>
<dbReference type="InterPro" id="IPR005149">
    <property type="entry name" value="Tscrpt_reg_PadR_N"/>
</dbReference>
<reference evidence="4" key="1">
    <citation type="submission" date="2020-10" db="EMBL/GenBank/DDBJ databases">
        <authorList>
            <person name="Gilroy R."/>
        </authorList>
    </citation>
    <scope>NUCLEOTIDE SEQUENCE</scope>
    <source>
        <strain evidence="4">ChiHjej12B11-7776</strain>
    </source>
</reference>
<feature type="non-terminal residue" evidence="4">
    <location>
        <position position="407"/>
    </location>
</feature>
<gene>
    <name evidence="4" type="ORF">IAC72_02300</name>
</gene>
<comment type="caution">
    <text evidence="4">The sequence shown here is derived from an EMBL/GenBank/DDBJ whole genome shotgun (WGS) entry which is preliminary data.</text>
</comment>
<evidence type="ECO:0000256" key="1">
    <source>
        <dbReference type="SAM" id="MobiDB-lite"/>
    </source>
</evidence>
<dbReference type="InterPro" id="IPR052509">
    <property type="entry name" value="Metal_resp_DNA-bind_regulator"/>
</dbReference>
<organism evidence="4 5">
    <name type="scientific">Candidatus Fimimonas merdipullorum</name>
    <dbReference type="NCBI Taxonomy" id="2840822"/>
    <lineage>
        <taxon>Bacteria</taxon>
        <taxon>Pseudomonadati</taxon>
        <taxon>Myxococcota</taxon>
        <taxon>Myxococcia</taxon>
        <taxon>Myxococcales</taxon>
        <taxon>Cystobacterineae</taxon>
        <taxon>Myxococcaceae</taxon>
        <taxon>Myxococcaceae incertae sedis</taxon>
        <taxon>Candidatus Fimimonas</taxon>
    </lineage>
</organism>
<dbReference type="EMBL" id="DVOC01000042">
    <property type="protein sequence ID" value="HIU90831.1"/>
    <property type="molecule type" value="Genomic_DNA"/>
</dbReference>
<evidence type="ECO:0000256" key="2">
    <source>
        <dbReference type="SAM" id="Phobius"/>
    </source>
</evidence>
<accession>A0A9D1MWZ7</accession>
<dbReference type="PANTHER" id="PTHR33169">
    <property type="entry name" value="PADR-FAMILY TRANSCRIPTIONAL REGULATOR"/>
    <property type="match status" value="1"/>
</dbReference>
<keyword evidence="2" id="KW-1133">Transmembrane helix</keyword>
<dbReference type="Gene3D" id="1.10.10.10">
    <property type="entry name" value="Winged helix-like DNA-binding domain superfamily/Winged helix DNA-binding domain"/>
    <property type="match status" value="1"/>
</dbReference>
<evidence type="ECO:0000313" key="4">
    <source>
        <dbReference type="EMBL" id="HIU90831.1"/>
    </source>
</evidence>
<feature type="region of interest" description="Disordered" evidence="1">
    <location>
        <begin position="128"/>
        <end position="150"/>
    </location>
</feature>
<dbReference type="CDD" id="cd00090">
    <property type="entry name" value="HTH_ARSR"/>
    <property type="match status" value="1"/>
</dbReference>
<feature type="transmembrane region" description="Helical" evidence="2">
    <location>
        <begin position="374"/>
        <end position="399"/>
    </location>
</feature>
<evidence type="ECO:0000313" key="5">
    <source>
        <dbReference type="Proteomes" id="UP000886852"/>
    </source>
</evidence>
<proteinExistence type="predicted"/>
<reference evidence="4" key="2">
    <citation type="journal article" date="2021" name="PeerJ">
        <title>Extensive microbial diversity within the chicken gut microbiome revealed by metagenomics and culture.</title>
        <authorList>
            <person name="Gilroy R."/>
            <person name="Ravi A."/>
            <person name="Getino M."/>
            <person name="Pursley I."/>
            <person name="Horton D.L."/>
            <person name="Alikhan N.F."/>
            <person name="Baker D."/>
            <person name="Gharbi K."/>
            <person name="Hall N."/>
            <person name="Watson M."/>
            <person name="Adriaenssens E.M."/>
            <person name="Foster-Nyarko E."/>
            <person name="Jarju S."/>
            <person name="Secka A."/>
            <person name="Antonio M."/>
            <person name="Oren A."/>
            <person name="Chaudhuri R.R."/>
            <person name="La Ragione R."/>
            <person name="Hildebrand F."/>
            <person name="Pallen M.J."/>
        </authorList>
    </citation>
    <scope>NUCLEOTIDE SEQUENCE</scope>
    <source>
        <strain evidence="4">ChiHjej12B11-7776</strain>
    </source>
</reference>
<feature type="transmembrane region" description="Helical" evidence="2">
    <location>
        <begin position="315"/>
        <end position="336"/>
    </location>
</feature>
<dbReference type="AlphaFoldDB" id="A0A9D1MWZ7"/>
<dbReference type="PANTHER" id="PTHR33169:SF14">
    <property type="entry name" value="TRANSCRIPTIONAL REGULATOR RV3488"/>
    <property type="match status" value="1"/>
</dbReference>
<evidence type="ECO:0000259" key="3">
    <source>
        <dbReference type="Pfam" id="PF03551"/>
    </source>
</evidence>